<dbReference type="AlphaFoldDB" id="A0A0A9E4H2"/>
<evidence type="ECO:0000313" key="1">
    <source>
        <dbReference type="EMBL" id="JAD92795.1"/>
    </source>
</evidence>
<organism evidence="1">
    <name type="scientific">Arundo donax</name>
    <name type="common">Giant reed</name>
    <name type="synonym">Donax arundinaceus</name>
    <dbReference type="NCBI Taxonomy" id="35708"/>
    <lineage>
        <taxon>Eukaryota</taxon>
        <taxon>Viridiplantae</taxon>
        <taxon>Streptophyta</taxon>
        <taxon>Embryophyta</taxon>
        <taxon>Tracheophyta</taxon>
        <taxon>Spermatophyta</taxon>
        <taxon>Magnoliopsida</taxon>
        <taxon>Liliopsida</taxon>
        <taxon>Poales</taxon>
        <taxon>Poaceae</taxon>
        <taxon>PACMAD clade</taxon>
        <taxon>Arundinoideae</taxon>
        <taxon>Arundineae</taxon>
        <taxon>Arundo</taxon>
    </lineage>
</organism>
<name>A0A0A9E4H2_ARUDO</name>
<reference evidence="1" key="2">
    <citation type="journal article" date="2015" name="Data Brief">
        <title>Shoot transcriptome of the giant reed, Arundo donax.</title>
        <authorList>
            <person name="Barrero R.A."/>
            <person name="Guerrero F.D."/>
            <person name="Moolhuijzen P."/>
            <person name="Goolsby J.A."/>
            <person name="Tidwell J."/>
            <person name="Bellgard S.E."/>
            <person name="Bellgard M.I."/>
        </authorList>
    </citation>
    <scope>NUCLEOTIDE SEQUENCE</scope>
    <source>
        <tissue evidence="1">Shoot tissue taken approximately 20 cm above the soil surface</tissue>
    </source>
</reference>
<accession>A0A0A9E4H2</accession>
<sequence length="48" mass="5858">MEHYLEYRNKQDNFFCNKAWGLGDNKWNDNKAWGLGCTARNNYNKWNE</sequence>
<protein>
    <submittedName>
        <fullName evidence="1">Uncharacterized protein</fullName>
    </submittedName>
</protein>
<proteinExistence type="predicted"/>
<reference evidence="1" key="1">
    <citation type="submission" date="2014-09" db="EMBL/GenBank/DDBJ databases">
        <authorList>
            <person name="Magalhaes I.L.F."/>
            <person name="Oliveira U."/>
            <person name="Santos F.R."/>
            <person name="Vidigal T.H.D.A."/>
            <person name="Brescovit A.D."/>
            <person name="Santos A.J."/>
        </authorList>
    </citation>
    <scope>NUCLEOTIDE SEQUENCE</scope>
    <source>
        <tissue evidence="1">Shoot tissue taken approximately 20 cm above the soil surface</tissue>
    </source>
</reference>
<dbReference type="EMBL" id="GBRH01205100">
    <property type="protein sequence ID" value="JAD92795.1"/>
    <property type="molecule type" value="Transcribed_RNA"/>
</dbReference>